<comment type="caution">
    <text evidence="3">The sequence shown here is derived from an EMBL/GenBank/DDBJ whole genome shotgun (WGS) entry which is preliminary data.</text>
</comment>
<feature type="transmembrane region" description="Helical" evidence="2">
    <location>
        <begin position="253"/>
        <end position="272"/>
    </location>
</feature>
<evidence type="ECO:0008006" key="5">
    <source>
        <dbReference type="Google" id="ProtNLM"/>
    </source>
</evidence>
<evidence type="ECO:0000256" key="2">
    <source>
        <dbReference type="SAM" id="Phobius"/>
    </source>
</evidence>
<feature type="transmembrane region" description="Helical" evidence="2">
    <location>
        <begin position="225"/>
        <end position="241"/>
    </location>
</feature>
<reference evidence="4" key="1">
    <citation type="journal article" date="2019" name="Int. J. Syst. Evol. Microbiol.">
        <title>The Global Catalogue of Microorganisms (GCM) 10K type strain sequencing project: providing services to taxonomists for standard genome sequencing and annotation.</title>
        <authorList>
            <consortium name="The Broad Institute Genomics Platform"/>
            <consortium name="The Broad Institute Genome Sequencing Center for Infectious Disease"/>
            <person name="Wu L."/>
            <person name="Ma J."/>
        </authorList>
    </citation>
    <scope>NUCLEOTIDE SEQUENCE [LARGE SCALE GENOMIC DNA]</scope>
    <source>
        <strain evidence="4">JCM 9687</strain>
    </source>
</reference>
<keyword evidence="2" id="KW-1133">Transmembrane helix</keyword>
<accession>A0ABP6RZY5</accession>
<evidence type="ECO:0000256" key="1">
    <source>
        <dbReference type="SAM" id="MobiDB-lite"/>
    </source>
</evidence>
<dbReference type="Proteomes" id="UP001500483">
    <property type="component" value="Unassembled WGS sequence"/>
</dbReference>
<gene>
    <name evidence="3" type="ORF">GCM10020366_60360</name>
</gene>
<protein>
    <recommendedName>
        <fullName evidence="5">Peptide zinc metalloprotease protein</fullName>
    </recommendedName>
</protein>
<keyword evidence="2" id="KW-0812">Transmembrane</keyword>
<keyword evidence="2" id="KW-0472">Membrane</keyword>
<feature type="transmembrane region" description="Helical" evidence="2">
    <location>
        <begin position="187"/>
        <end position="213"/>
    </location>
</feature>
<feature type="region of interest" description="Disordered" evidence="1">
    <location>
        <begin position="1"/>
        <end position="56"/>
    </location>
</feature>
<feature type="transmembrane region" description="Helical" evidence="2">
    <location>
        <begin position="339"/>
        <end position="359"/>
    </location>
</feature>
<keyword evidence="4" id="KW-1185">Reference proteome</keyword>
<evidence type="ECO:0000313" key="4">
    <source>
        <dbReference type="Proteomes" id="UP001500483"/>
    </source>
</evidence>
<evidence type="ECO:0000313" key="3">
    <source>
        <dbReference type="EMBL" id="GAA3364451.1"/>
    </source>
</evidence>
<dbReference type="RefSeq" id="WP_258344461.1">
    <property type="nucleotide sequence ID" value="NZ_BAAAYK010000038.1"/>
</dbReference>
<organism evidence="3 4">
    <name type="scientific">Saccharopolyspora gregorii</name>
    <dbReference type="NCBI Taxonomy" id="33914"/>
    <lineage>
        <taxon>Bacteria</taxon>
        <taxon>Bacillati</taxon>
        <taxon>Actinomycetota</taxon>
        <taxon>Actinomycetes</taxon>
        <taxon>Pseudonocardiales</taxon>
        <taxon>Pseudonocardiaceae</taxon>
        <taxon>Saccharopolyspora</taxon>
    </lineage>
</organism>
<name>A0ABP6RZY5_9PSEU</name>
<feature type="transmembrane region" description="Helical" evidence="2">
    <location>
        <begin position="433"/>
        <end position="458"/>
    </location>
</feature>
<feature type="compositionally biased region" description="Low complexity" evidence="1">
    <location>
        <begin position="11"/>
        <end position="20"/>
    </location>
</feature>
<feature type="transmembrane region" description="Helical" evidence="2">
    <location>
        <begin position="293"/>
        <end position="319"/>
    </location>
</feature>
<proteinExistence type="predicted"/>
<feature type="transmembrane region" description="Helical" evidence="2">
    <location>
        <begin position="380"/>
        <end position="404"/>
    </location>
</feature>
<sequence length="493" mass="52545">MSETTQVGPGAPAEPASSTPRSRRRTGSPAVPAQATHRDAPPPEPEAPEAAATAEVDEHAVPQLAAGVSLCGRYEGAGYTDPRFLIARADGQMVLVSELLYEVTTHIDGRRDLREIAARVSAAAGREISPLGIGYLVAEKLHALGVAALDEPVANAPRADPLLALALRGVLLPAKVVRPLAAVLAPLFQPILVVAVLAGMLVADVVLVASGALDPAFHSAVGDPVQVLALIVLLISSTLFHETGHAAACHYGGGKPGAIGVGILLIFPAFYTNVTDAYRLNRAGRLRTDLGGLYFNAIYILAVAALFWATHFPPLAVFIVLSHMQMLQQLLPLIRMDGYYILGDLVGVPNLFGLVRPMVRKALGKQQPGESAGEALRPRVRLLVTCWVAVVVPVLFLAVVLLFVRVPRYLGTALERGQDYWLSGAAGFANGHVLAGVLAVLSMFVLLLPWIGGIAFVIRTGRKIGAWYRKKHPRYVPRHRAPATRNRLGLRIS</sequence>
<dbReference type="EMBL" id="BAAAYK010000038">
    <property type="protein sequence ID" value="GAA3364451.1"/>
    <property type="molecule type" value="Genomic_DNA"/>
</dbReference>